<dbReference type="AlphaFoldDB" id="A0A8S9SLE1"/>
<evidence type="ECO:0000313" key="2">
    <source>
        <dbReference type="Proteomes" id="UP000712600"/>
    </source>
</evidence>
<sequence>MIARSLRNDRALARARSLRSDQAGRSLGRYIATGLWLGLGCYAATGQRVCVLHIPFYYLFRKYDLREFSGVLCLVTMVTVELIPEVGVPEGIGCPYLRGPFNQLTHLP</sequence>
<proteinExistence type="predicted"/>
<protein>
    <submittedName>
        <fullName evidence="1">Uncharacterized protein</fullName>
    </submittedName>
</protein>
<dbReference type="EMBL" id="QGKX02000004">
    <property type="protein sequence ID" value="KAF3601639.1"/>
    <property type="molecule type" value="Genomic_DNA"/>
</dbReference>
<name>A0A8S9SLE1_BRACR</name>
<organism evidence="1 2">
    <name type="scientific">Brassica cretica</name>
    <name type="common">Mustard</name>
    <dbReference type="NCBI Taxonomy" id="69181"/>
    <lineage>
        <taxon>Eukaryota</taxon>
        <taxon>Viridiplantae</taxon>
        <taxon>Streptophyta</taxon>
        <taxon>Embryophyta</taxon>
        <taxon>Tracheophyta</taxon>
        <taxon>Spermatophyta</taxon>
        <taxon>Magnoliopsida</taxon>
        <taxon>eudicotyledons</taxon>
        <taxon>Gunneridae</taxon>
        <taxon>Pentapetalae</taxon>
        <taxon>rosids</taxon>
        <taxon>malvids</taxon>
        <taxon>Brassicales</taxon>
        <taxon>Brassicaceae</taxon>
        <taxon>Brassiceae</taxon>
        <taxon>Brassica</taxon>
    </lineage>
</organism>
<reference evidence="1" key="1">
    <citation type="submission" date="2019-12" db="EMBL/GenBank/DDBJ databases">
        <title>Genome sequencing and annotation of Brassica cretica.</title>
        <authorList>
            <person name="Studholme D.J."/>
            <person name="Sarris P."/>
        </authorList>
    </citation>
    <scope>NUCLEOTIDE SEQUENCE</scope>
    <source>
        <strain evidence="1">PFS-109/04</strain>
        <tissue evidence="1">Leaf</tissue>
    </source>
</reference>
<dbReference type="Proteomes" id="UP000712600">
    <property type="component" value="Unassembled WGS sequence"/>
</dbReference>
<accession>A0A8S9SLE1</accession>
<gene>
    <name evidence="1" type="ORF">F2Q69_00033822</name>
</gene>
<comment type="caution">
    <text evidence="1">The sequence shown here is derived from an EMBL/GenBank/DDBJ whole genome shotgun (WGS) entry which is preliminary data.</text>
</comment>
<evidence type="ECO:0000313" key="1">
    <source>
        <dbReference type="EMBL" id="KAF3601639.1"/>
    </source>
</evidence>